<dbReference type="SUPFAM" id="SSF55347">
    <property type="entry name" value="Glyceraldehyde-3-phosphate dehydrogenase-like, C-terminal domain"/>
    <property type="match status" value="1"/>
</dbReference>
<dbReference type="InterPro" id="IPR051317">
    <property type="entry name" value="Gfo/Idh/MocA_oxidoreduct"/>
</dbReference>
<evidence type="ECO:0000313" key="4">
    <source>
        <dbReference type="EMBL" id="UWZ79277.1"/>
    </source>
</evidence>
<dbReference type="InterPro" id="IPR036291">
    <property type="entry name" value="NAD(P)-bd_dom_sf"/>
</dbReference>
<dbReference type="Gene3D" id="3.40.50.720">
    <property type="entry name" value="NAD(P)-binding Rossmann-like Domain"/>
    <property type="match status" value="2"/>
</dbReference>
<accession>A0ABY5ZJG3</accession>
<evidence type="ECO:0000259" key="3">
    <source>
        <dbReference type="Pfam" id="PF22725"/>
    </source>
</evidence>
<feature type="domain" description="GFO/IDH/MocA-like oxidoreductase" evidence="3">
    <location>
        <begin position="138"/>
        <end position="261"/>
    </location>
</feature>
<dbReference type="Pfam" id="PF01408">
    <property type="entry name" value="GFO_IDH_MocA"/>
    <property type="match status" value="1"/>
</dbReference>
<dbReference type="RefSeq" id="WP_260747633.1">
    <property type="nucleotide sequence ID" value="NZ_CP092109.1"/>
</dbReference>
<dbReference type="InterPro" id="IPR001509">
    <property type="entry name" value="Epimerase_deHydtase"/>
</dbReference>
<dbReference type="Pfam" id="PF01370">
    <property type="entry name" value="Epimerase"/>
    <property type="match status" value="1"/>
</dbReference>
<name>A0ABY5ZJG3_9BACT</name>
<keyword evidence="5" id="KW-1185">Reference proteome</keyword>
<evidence type="ECO:0000259" key="1">
    <source>
        <dbReference type="Pfam" id="PF01370"/>
    </source>
</evidence>
<gene>
    <name evidence="4" type="ORF">L9S41_16580</name>
</gene>
<dbReference type="PANTHER" id="PTHR43708:SF8">
    <property type="entry name" value="OXIDOREDUCTASE"/>
    <property type="match status" value="1"/>
</dbReference>
<evidence type="ECO:0000313" key="5">
    <source>
        <dbReference type="Proteomes" id="UP001060414"/>
    </source>
</evidence>
<organism evidence="4 5">
    <name type="scientific">Geoalkalibacter halelectricus</name>
    <dbReference type="NCBI Taxonomy" id="2847045"/>
    <lineage>
        <taxon>Bacteria</taxon>
        <taxon>Pseudomonadati</taxon>
        <taxon>Thermodesulfobacteriota</taxon>
        <taxon>Desulfuromonadia</taxon>
        <taxon>Desulfuromonadales</taxon>
        <taxon>Geoalkalibacteraceae</taxon>
        <taxon>Geoalkalibacter</taxon>
    </lineage>
</organism>
<feature type="domain" description="NAD-dependent epimerase/dehydratase" evidence="1">
    <location>
        <begin position="384"/>
        <end position="614"/>
    </location>
</feature>
<evidence type="ECO:0000259" key="2">
    <source>
        <dbReference type="Pfam" id="PF01408"/>
    </source>
</evidence>
<dbReference type="SUPFAM" id="SSF51735">
    <property type="entry name" value="NAD(P)-binding Rossmann-fold domains"/>
    <property type="match status" value="2"/>
</dbReference>
<reference evidence="4" key="1">
    <citation type="journal article" date="2022" name="Environ. Microbiol.">
        <title>Geoalkalibacter halelectricus SAP #1 sp. nov. possessing extracellular electron transfer and mineral#reducing capabilities from a haloalkaline environment.</title>
        <authorList>
            <person name="Yadav S."/>
            <person name="Singh R."/>
            <person name="Sundharam S.S."/>
            <person name="Chaudhary S."/>
            <person name="Krishnamurthi S."/>
            <person name="Patil S.A."/>
        </authorList>
    </citation>
    <scope>NUCLEOTIDE SEQUENCE</scope>
    <source>
        <strain evidence="4">SAP-1</strain>
    </source>
</reference>
<dbReference type="EMBL" id="CP092109">
    <property type="protein sequence ID" value="UWZ79277.1"/>
    <property type="molecule type" value="Genomic_DNA"/>
</dbReference>
<sequence length="717" mass="79362">MTLKVSPSVSIRIGFVGTGFIADLHMEAIKRIKGVQVVACCDLNRWRADNFAKRWNIVKAYDDLDSFIEEQALDVVHVLVPPDKHVPIAKRFIERGVKVFLEKPMAPTIAECQDLVDAARGQGIDVGVNHNFVFYPLFQRLKKDLASGMIGRPEYVTAFYGGPLGQLDFGKFGHWMFAQPGNVLLEQGPHPISQVMDILGDVTAVNGKAGERRELGKDQFFYGRWEALLECERGNAFVHLSFGAKHSPQRLIGVYGQDGAILVDLLNNRYLRQPKSIFPDYLDPTARAMRYFGPALEGFKDFGAYFLGKVKLKDRSDPFFMTMKNAIAAFYHALLSHRPVPCSAENGLKVIQTCEQWIRSANLPPNPVSEIALPEIGAGPDDEVLVTGATGFVGKAVVEKLISQGKKVRIFVRSARGLPASLQVPEVRAVVGDMTDTEALRQAVSGVKSVVHLAHSLGSNWREFEQLNIVPAETLARACMEFGVERFVFASTIAAFCYADLPQTPSGLGMVNAESPVDQKPLERNHYARSKILIEERLLQMVPEGLPLVIARPGIVVGRDGILTHSGVGQWSRDNVCAFWGMGHNALPFVLVDDVADALVAMLERDGVVGKTLNLIGDVRLSAREYIRELNAISGRRIKSFPYPTRLCFASDALKYGIKWVTGDREGLLSYRDLANRSALSDFDCSAEKELLSWEPCKDPKVFVQQAIGWAFKEDGK</sequence>
<dbReference type="InterPro" id="IPR055170">
    <property type="entry name" value="GFO_IDH_MocA-like_dom"/>
</dbReference>
<dbReference type="Pfam" id="PF22725">
    <property type="entry name" value="GFO_IDH_MocA_C3"/>
    <property type="match status" value="1"/>
</dbReference>
<dbReference type="PANTHER" id="PTHR43708">
    <property type="entry name" value="CONSERVED EXPRESSED OXIDOREDUCTASE (EUROFUNG)"/>
    <property type="match status" value="1"/>
</dbReference>
<proteinExistence type="predicted"/>
<dbReference type="Gene3D" id="3.30.360.10">
    <property type="entry name" value="Dihydrodipicolinate Reductase, domain 2"/>
    <property type="match status" value="1"/>
</dbReference>
<dbReference type="InterPro" id="IPR000683">
    <property type="entry name" value="Gfo/Idh/MocA-like_OxRdtase_N"/>
</dbReference>
<feature type="domain" description="Gfo/Idh/MocA-like oxidoreductase N-terminal" evidence="2">
    <location>
        <begin position="11"/>
        <end position="130"/>
    </location>
</feature>
<protein>
    <submittedName>
        <fullName evidence="4">NAD-dependent epimerase/dehydratase family protein</fullName>
    </submittedName>
</protein>
<dbReference type="Proteomes" id="UP001060414">
    <property type="component" value="Chromosome"/>
</dbReference>